<evidence type="ECO:0000259" key="12">
    <source>
        <dbReference type="PROSITE" id="PS50038"/>
    </source>
</evidence>
<evidence type="ECO:0000256" key="2">
    <source>
        <dbReference type="ARBA" id="ARBA00008077"/>
    </source>
</evidence>
<evidence type="ECO:0000313" key="15">
    <source>
        <dbReference type="WBParaSite" id="Pan_g23764.t1"/>
    </source>
</evidence>
<keyword evidence="4 11" id="KW-0812">Transmembrane</keyword>
<feature type="transmembrane region" description="Helical" evidence="11">
    <location>
        <begin position="341"/>
        <end position="357"/>
    </location>
</feature>
<accession>A0A7E4VRH7</accession>
<proteinExistence type="inferred from homology"/>
<dbReference type="Gene3D" id="1.10.2000.10">
    <property type="entry name" value="Frizzled cysteine-rich domain"/>
    <property type="match status" value="1"/>
</dbReference>
<keyword evidence="7 9" id="KW-1015">Disulfide bond</keyword>
<feature type="compositionally biased region" description="Pro residues" evidence="10">
    <location>
        <begin position="665"/>
        <end position="675"/>
    </location>
</feature>
<evidence type="ECO:0000256" key="5">
    <source>
        <dbReference type="ARBA" id="ARBA00022989"/>
    </source>
</evidence>
<dbReference type="PANTHER" id="PTHR11309">
    <property type="entry name" value="FRIZZLED"/>
    <property type="match status" value="1"/>
</dbReference>
<feature type="transmembrane region" description="Helical" evidence="11">
    <location>
        <begin position="579"/>
        <end position="601"/>
    </location>
</feature>
<feature type="disulfide bond" evidence="9">
    <location>
        <begin position="198"/>
        <end position="222"/>
    </location>
</feature>
<dbReference type="CDD" id="cd07454">
    <property type="entry name" value="CRD_LIN_17"/>
    <property type="match status" value="1"/>
</dbReference>
<evidence type="ECO:0000256" key="1">
    <source>
        <dbReference type="ARBA" id="ARBA00004141"/>
    </source>
</evidence>
<reference evidence="15" key="2">
    <citation type="submission" date="2020-10" db="UniProtKB">
        <authorList>
            <consortium name="WormBaseParasite"/>
        </authorList>
    </citation>
    <scope>IDENTIFICATION</scope>
</reference>
<comment type="caution">
    <text evidence="9">Lacks conserved residue(s) required for the propagation of feature annotation.</text>
</comment>
<dbReference type="WBParaSite" id="Pan_g23764.t1">
    <property type="protein sequence ID" value="Pan_g23764.t1"/>
    <property type="gene ID" value="Pan_g23764"/>
</dbReference>
<feature type="region of interest" description="Disordered" evidence="10">
    <location>
        <begin position="649"/>
        <end position="684"/>
    </location>
</feature>
<evidence type="ECO:0000313" key="14">
    <source>
        <dbReference type="Proteomes" id="UP000492821"/>
    </source>
</evidence>
<evidence type="ECO:0000256" key="6">
    <source>
        <dbReference type="ARBA" id="ARBA00023136"/>
    </source>
</evidence>
<dbReference type="PANTHER" id="PTHR11309:SF99">
    <property type="entry name" value="FRIZZLED-4"/>
    <property type="match status" value="1"/>
</dbReference>
<dbReference type="SMART" id="SM01330">
    <property type="entry name" value="Frizzled"/>
    <property type="match status" value="1"/>
</dbReference>
<dbReference type="InterPro" id="IPR020067">
    <property type="entry name" value="Frizzled_dom"/>
</dbReference>
<evidence type="ECO:0000256" key="4">
    <source>
        <dbReference type="ARBA" id="ARBA00022692"/>
    </source>
</evidence>
<dbReference type="Pfam" id="PF01392">
    <property type="entry name" value="Fz"/>
    <property type="match status" value="1"/>
</dbReference>
<feature type="disulfide bond" evidence="9">
    <location>
        <begin position="167"/>
        <end position="205"/>
    </location>
</feature>
<evidence type="ECO:0000256" key="11">
    <source>
        <dbReference type="SAM" id="Phobius"/>
    </source>
</evidence>
<evidence type="ECO:0000256" key="3">
    <source>
        <dbReference type="ARBA" id="ARBA00022473"/>
    </source>
</evidence>
<name>A0A7E4VRH7_PANRE</name>
<keyword evidence="8" id="KW-0675">Receptor</keyword>
<evidence type="ECO:0000256" key="10">
    <source>
        <dbReference type="SAM" id="MobiDB-lite"/>
    </source>
</evidence>
<dbReference type="GO" id="GO:0005615">
    <property type="term" value="C:extracellular space"/>
    <property type="evidence" value="ECO:0007669"/>
    <property type="project" value="TreeGrafter"/>
</dbReference>
<evidence type="ECO:0000256" key="7">
    <source>
        <dbReference type="ARBA" id="ARBA00023157"/>
    </source>
</evidence>
<dbReference type="InterPro" id="IPR015526">
    <property type="entry name" value="Frizzled/SFRP"/>
</dbReference>
<reference evidence="14" key="1">
    <citation type="journal article" date="2013" name="Genetics">
        <title>The draft genome and transcriptome of Panagrellus redivivus are shaped by the harsh demands of a free-living lifestyle.</title>
        <authorList>
            <person name="Srinivasan J."/>
            <person name="Dillman A.R."/>
            <person name="Macchietto M.G."/>
            <person name="Heikkinen L."/>
            <person name="Lakso M."/>
            <person name="Fracchia K.M."/>
            <person name="Antoshechkin I."/>
            <person name="Mortazavi A."/>
            <person name="Wong G."/>
            <person name="Sternberg P.W."/>
        </authorList>
    </citation>
    <scope>NUCLEOTIDE SEQUENCE [LARGE SCALE GENOMIC DNA]</scope>
    <source>
        <strain evidence="14">MT8872</strain>
    </source>
</reference>
<comment type="subcellular location">
    <subcellularLocation>
        <location evidence="1">Membrane</location>
        <topology evidence="1">Multi-pass membrane protein</topology>
    </subcellularLocation>
</comment>
<keyword evidence="14" id="KW-1185">Reference proteome</keyword>
<dbReference type="InterPro" id="IPR017981">
    <property type="entry name" value="GPCR_2-like_7TM"/>
</dbReference>
<protein>
    <submittedName>
        <fullName evidence="15">Frizzled-4</fullName>
    </submittedName>
</protein>
<dbReference type="SMART" id="SM00063">
    <property type="entry name" value="FRI"/>
    <property type="match status" value="1"/>
</dbReference>
<dbReference type="Proteomes" id="UP000492821">
    <property type="component" value="Unassembled WGS sequence"/>
</dbReference>
<dbReference type="InterPro" id="IPR041774">
    <property type="entry name" value="LIN-17_CRD"/>
</dbReference>
<dbReference type="PROSITE" id="PS50261">
    <property type="entry name" value="G_PROTEIN_RECEP_F2_4"/>
    <property type="match status" value="1"/>
</dbReference>
<dbReference type="GO" id="GO:0035567">
    <property type="term" value="P:non-canonical Wnt signaling pathway"/>
    <property type="evidence" value="ECO:0007669"/>
    <property type="project" value="TreeGrafter"/>
</dbReference>
<comment type="similarity">
    <text evidence="2">Belongs to the G-protein coupled receptor Fz/Smo family.</text>
</comment>
<dbReference type="PRINTS" id="PR00489">
    <property type="entry name" value="FRIZZLED"/>
</dbReference>
<feature type="transmembrane region" description="Helical" evidence="11">
    <location>
        <begin position="396"/>
        <end position="417"/>
    </location>
</feature>
<keyword evidence="6 11" id="KW-0472">Membrane</keyword>
<dbReference type="GO" id="GO:0004888">
    <property type="term" value="F:transmembrane signaling receptor activity"/>
    <property type="evidence" value="ECO:0007669"/>
    <property type="project" value="InterPro"/>
</dbReference>
<feature type="transmembrane region" description="Helical" evidence="11">
    <location>
        <begin position="437"/>
        <end position="453"/>
    </location>
</feature>
<dbReference type="Pfam" id="PF01534">
    <property type="entry name" value="Frizzled"/>
    <property type="match status" value="1"/>
</dbReference>
<feature type="transmembrane region" description="Helical" evidence="11">
    <location>
        <begin position="473"/>
        <end position="495"/>
    </location>
</feature>
<dbReference type="InterPro" id="IPR036790">
    <property type="entry name" value="Frizzled_dom_sf"/>
</dbReference>
<dbReference type="InterPro" id="IPR000539">
    <property type="entry name" value="Frizzled/Smoothened_7TM"/>
</dbReference>
<keyword evidence="3" id="KW-0217">Developmental protein</keyword>
<feature type="transmembrane region" description="Helical" evidence="11">
    <location>
        <begin position="308"/>
        <end position="329"/>
    </location>
</feature>
<sequence length="712" mass="79282">MNANNQCHATHPDSRVLSIHRSMGHETFQWVTNAFSSHLMAFMHGIPSPTATITFYNLAMYTHHLWDYSLFAFMTMISDNGDPTGKKSSSKMPTITPIYLILAFSCLTSLISASIFDQTTKSQCQPIDVPLCQDLPYNMTIHPNPIFPHDQQSDQTEHFRPLIKTKCNPHIKFFVCSVFAPMCPIQLPQAVTSCRSVCEEVKRDCIKILQEFDLEWPAALNCSHFPEGPELCMRPQEDPLSMRPINPQTPDLDVRSDLEAYAKSKSSYPACPIDLIDLDPTNRNGTCAFRCHKDTMFTKHSKVIANQWIVILSAAGIAICMFTVLTFMIDAHRFRFPERSIMYIALCYLLYALPYLAKSFLTYEQTACDRLRPSADRHFLVHGGLDNTVCVMSFLFTYYFSIAGVLWWLMLTFTWYLSASRKWVQEEIEKRSTYLHLFAWGIPCFLTIFVLITQKVDASELTGICSVGNSNPYVLLGVVIAPKAIFLLLGTLLVINGFSSMFSERQVFHSRGTDTSKLEKFLVKMGLFAFIYISTMIVVLAADGYHVFVLARWYPATIACKHSGGADRGRCRRPPQPEAVFYIVALAASLITGAATVITILSAKTFKAWQRFLCCGGCQAPPTNKYTTTLVPMTHAHLVHNGHNGSSILTGASSSGLPAGRAPPSRNPPPPPPPSANHYIPLSVMTSNAGGPSGTTMTYAAAGDPWKSSKMV</sequence>
<evidence type="ECO:0000256" key="9">
    <source>
        <dbReference type="PROSITE-ProRule" id="PRU00090"/>
    </source>
</evidence>
<dbReference type="GO" id="GO:0017147">
    <property type="term" value="F:Wnt-protein binding"/>
    <property type="evidence" value="ECO:0007669"/>
    <property type="project" value="TreeGrafter"/>
</dbReference>
<dbReference type="Gene3D" id="1.20.1070.10">
    <property type="entry name" value="Rhodopsin 7-helix transmembrane proteins"/>
    <property type="match status" value="1"/>
</dbReference>
<dbReference type="SUPFAM" id="SSF63501">
    <property type="entry name" value="Frizzled cysteine-rich domain"/>
    <property type="match status" value="1"/>
</dbReference>
<dbReference type="GO" id="GO:0060070">
    <property type="term" value="P:canonical Wnt signaling pathway"/>
    <property type="evidence" value="ECO:0007669"/>
    <property type="project" value="TreeGrafter"/>
</dbReference>
<evidence type="ECO:0000259" key="13">
    <source>
        <dbReference type="PROSITE" id="PS50261"/>
    </source>
</evidence>
<dbReference type="PROSITE" id="PS50038">
    <property type="entry name" value="FZ"/>
    <property type="match status" value="1"/>
</dbReference>
<feature type="domain" description="G-protein coupled receptors family 2 profile 2" evidence="13">
    <location>
        <begin position="305"/>
        <end position="563"/>
    </location>
</feature>
<organism evidence="14 15">
    <name type="scientific">Panagrellus redivivus</name>
    <name type="common">Microworm</name>
    <dbReference type="NCBI Taxonomy" id="6233"/>
    <lineage>
        <taxon>Eukaryota</taxon>
        <taxon>Metazoa</taxon>
        <taxon>Ecdysozoa</taxon>
        <taxon>Nematoda</taxon>
        <taxon>Chromadorea</taxon>
        <taxon>Rhabditida</taxon>
        <taxon>Tylenchina</taxon>
        <taxon>Panagrolaimomorpha</taxon>
        <taxon>Panagrolaimoidea</taxon>
        <taxon>Panagrolaimidae</taxon>
        <taxon>Panagrellus</taxon>
    </lineage>
</organism>
<dbReference type="AlphaFoldDB" id="A0A7E4VRH7"/>
<keyword evidence="5 11" id="KW-1133">Transmembrane helix</keyword>
<feature type="domain" description="FZ" evidence="12">
    <location>
        <begin position="119"/>
        <end position="235"/>
    </location>
</feature>
<dbReference type="GO" id="GO:0016020">
    <property type="term" value="C:membrane"/>
    <property type="evidence" value="ECO:0007669"/>
    <property type="project" value="UniProtKB-SubCell"/>
</dbReference>
<feature type="transmembrane region" description="Helical" evidence="11">
    <location>
        <begin position="96"/>
        <end position="116"/>
    </location>
</feature>
<feature type="transmembrane region" description="Helical" evidence="11">
    <location>
        <begin position="521"/>
        <end position="542"/>
    </location>
</feature>
<evidence type="ECO:0000256" key="8">
    <source>
        <dbReference type="ARBA" id="ARBA00023170"/>
    </source>
</evidence>